<proteinExistence type="predicted"/>
<comment type="caution">
    <text evidence="3">The sequence shown here is derived from an EMBL/GenBank/DDBJ whole genome shotgun (WGS) entry which is preliminary data.</text>
</comment>
<protein>
    <submittedName>
        <fullName evidence="3">Zinc dependent phospholipase C family protein</fullName>
    </submittedName>
</protein>
<keyword evidence="4" id="KW-1185">Reference proteome</keyword>
<dbReference type="SUPFAM" id="SSF48537">
    <property type="entry name" value="Phospholipase C/P1 nuclease"/>
    <property type="match status" value="1"/>
</dbReference>
<dbReference type="EMBL" id="JAINWA010000003">
    <property type="protein sequence ID" value="MCD1655710.1"/>
    <property type="molecule type" value="Genomic_DNA"/>
</dbReference>
<dbReference type="Proteomes" id="UP001198163">
    <property type="component" value="Unassembled WGS sequence"/>
</dbReference>
<accession>A0AAE3EK04</accession>
<evidence type="ECO:0000256" key="1">
    <source>
        <dbReference type="SAM" id="MobiDB-lite"/>
    </source>
</evidence>
<dbReference type="AlphaFoldDB" id="A0AAE3EK04"/>
<evidence type="ECO:0000313" key="4">
    <source>
        <dbReference type="Proteomes" id="UP001198163"/>
    </source>
</evidence>
<gene>
    <name evidence="3" type="ORF">K7J14_13515</name>
</gene>
<dbReference type="InterPro" id="IPR029002">
    <property type="entry name" value="PLPC/GPLD1"/>
</dbReference>
<evidence type="ECO:0000313" key="3">
    <source>
        <dbReference type="EMBL" id="MCD1655710.1"/>
    </source>
</evidence>
<dbReference type="Pfam" id="PF00882">
    <property type="entry name" value="Zn_dep_PLPC"/>
    <property type="match status" value="1"/>
</dbReference>
<feature type="region of interest" description="Disordered" evidence="1">
    <location>
        <begin position="136"/>
        <end position="155"/>
    </location>
</feature>
<evidence type="ECO:0000259" key="2">
    <source>
        <dbReference type="Pfam" id="PF00882"/>
    </source>
</evidence>
<organism evidence="3 4">
    <name type="scientific">Teretinema zuelzerae</name>
    <dbReference type="NCBI Taxonomy" id="156"/>
    <lineage>
        <taxon>Bacteria</taxon>
        <taxon>Pseudomonadati</taxon>
        <taxon>Spirochaetota</taxon>
        <taxon>Spirochaetia</taxon>
        <taxon>Spirochaetales</taxon>
        <taxon>Treponemataceae</taxon>
        <taxon>Teretinema</taxon>
    </lineage>
</organism>
<name>A0AAE3EK04_9SPIR</name>
<dbReference type="InterPro" id="IPR008947">
    <property type="entry name" value="PLipase_C/P1_nuclease_dom_sf"/>
</dbReference>
<sequence length="218" mass="25006">MTGRTHAWLAEMILPALRDEWGISFSRKAFVRGSVKPDQGWLFVRHPHFWKRSRSFLLALCGSLARRSVKSGRKNRAFSEGLGIALHYAADFFTAVHNISPNNLVAHIEYENRLDALFRETLTDEMVRNTLKLASRSVRGRQPPDEDEKKGVHRKAARLLDERHSRYVPSRDHPERDIREILLVCMELAVLVIDEAAALSERDLAANRRNRTLPDAAF</sequence>
<dbReference type="RefSeq" id="WP_230757384.1">
    <property type="nucleotide sequence ID" value="NZ_JAINWA010000003.1"/>
</dbReference>
<feature type="domain" description="Phospholipase C/D" evidence="2">
    <location>
        <begin position="5"/>
        <end position="130"/>
    </location>
</feature>
<reference evidence="3" key="1">
    <citation type="submission" date="2021-08" db="EMBL/GenBank/DDBJ databases">
        <title>Comparative analyses of Brucepasteria parasyntrophica and Teretinema zuelzerae.</title>
        <authorList>
            <person name="Song Y."/>
            <person name="Brune A."/>
        </authorList>
    </citation>
    <scope>NUCLEOTIDE SEQUENCE</scope>
    <source>
        <strain evidence="3">DSM 1903</strain>
    </source>
</reference>
<dbReference type="GO" id="GO:0016788">
    <property type="term" value="F:hydrolase activity, acting on ester bonds"/>
    <property type="evidence" value="ECO:0007669"/>
    <property type="project" value="InterPro"/>
</dbReference>